<dbReference type="PROSITE" id="PS50041">
    <property type="entry name" value="C_TYPE_LECTIN_2"/>
    <property type="match status" value="1"/>
</dbReference>
<dbReference type="InterPro" id="IPR016186">
    <property type="entry name" value="C-type_lectin-like/link_sf"/>
</dbReference>
<proteinExistence type="predicted"/>
<dbReference type="CDD" id="cd00037">
    <property type="entry name" value="CLECT"/>
    <property type="match status" value="1"/>
</dbReference>
<dbReference type="InterPro" id="IPR001304">
    <property type="entry name" value="C-type_lectin-like"/>
</dbReference>
<dbReference type="AlphaFoldDB" id="A0A8J1UBM0"/>
<protein>
    <submittedName>
        <fullName evidence="1">Uncharacterized protein</fullName>
    </submittedName>
</protein>
<keyword evidence="2" id="KW-1185">Reference proteome</keyword>
<evidence type="ECO:0000313" key="1">
    <source>
        <dbReference type="EMBL" id="CAH1781566.1"/>
    </source>
</evidence>
<dbReference type="Gene3D" id="3.10.100.10">
    <property type="entry name" value="Mannose-Binding Protein A, subunit A"/>
    <property type="match status" value="1"/>
</dbReference>
<organism evidence="1 2">
    <name type="scientific">Owenia fusiformis</name>
    <name type="common">Polychaete worm</name>
    <dbReference type="NCBI Taxonomy" id="6347"/>
    <lineage>
        <taxon>Eukaryota</taxon>
        <taxon>Metazoa</taxon>
        <taxon>Spiralia</taxon>
        <taxon>Lophotrochozoa</taxon>
        <taxon>Annelida</taxon>
        <taxon>Polychaeta</taxon>
        <taxon>Sedentaria</taxon>
        <taxon>Canalipalpata</taxon>
        <taxon>Sabellida</taxon>
        <taxon>Oweniida</taxon>
        <taxon>Oweniidae</taxon>
        <taxon>Owenia</taxon>
    </lineage>
</organism>
<gene>
    <name evidence="1" type="ORF">OFUS_LOCUS8134</name>
</gene>
<name>A0A8J1UBM0_OWEFU</name>
<evidence type="ECO:0000313" key="2">
    <source>
        <dbReference type="Proteomes" id="UP000749559"/>
    </source>
</evidence>
<dbReference type="OrthoDB" id="6082360at2759"/>
<dbReference type="SUPFAM" id="SSF56436">
    <property type="entry name" value="C-type lectin-like"/>
    <property type="match status" value="1"/>
</dbReference>
<dbReference type="EMBL" id="CAIIXF020000004">
    <property type="protein sequence ID" value="CAH1781566.1"/>
    <property type="molecule type" value="Genomic_DNA"/>
</dbReference>
<sequence length="194" mass="21849">VLMLMGLEGCLASNVDSMEWKGKNIQYFNRPTALFAQSADCLPGFYKMIMQNESCYMFVTALLPRGEASAFCTEGALGNGLVAVETELHHAFIVGQIVMQRELRAPFNTLNQYWTSGSNVADGTWTWTTTLRPFNYTKFWEGTGQDPSGFVSLYDNRASNPSLYYDWFPSFAVEEVHRSICQHFIVNSDSKAES</sequence>
<dbReference type="InterPro" id="IPR016187">
    <property type="entry name" value="CTDL_fold"/>
</dbReference>
<reference evidence="1" key="1">
    <citation type="submission" date="2022-03" db="EMBL/GenBank/DDBJ databases">
        <authorList>
            <person name="Martin C."/>
        </authorList>
    </citation>
    <scope>NUCLEOTIDE SEQUENCE</scope>
</reference>
<feature type="non-terminal residue" evidence="1">
    <location>
        <position position="194"/>
    </location>
</feature>
<dbReference type="Proteomes" id="UP000749559">
    <property type="component" value="Unassembled WGS sequence"/>
</dbReference>
<comment type="caution">
    <text evidence="1">The sequence shown here is derived from an EMBL/GenBank/DDBJ whole genome shotgun (WGS) entry which is preliminary data.</text>
</comment>
<accession>A0A8J1UBM0</accession>